<keyword evidence="8 21" id="KW-0732">Signal</keyword>
<comment type="catalytic activity">
    <reaction evidence="1">
        <text>S-ubiquitinyl-[E2 ubiquitin-conjugating enzyme]-L-cysteine + [acceptor protein]-L-lysine = [E2 ubiquitin-conjugating enzyme]-L-cysteine + N(6)-ubiquitinyl-[acceptor protein]-L-lysine.</text>
        <dbReference type="EC" id="2.3.2.27"/>
    </reaction>
</comment>
<dbReference type="InterPro" id="IPR021319">
    <property type="entry name" value="DUF2921"/>
</dbReference>
<evidence type="ECO:0000256" key="3">
    <source>
        <dbReference type="ARBA" id="ARBA00004906"/>
    </source>
</evidence>
<evidence type="ECO:0000256" key="4">
    <source>
        <dbReference type="ARBA" id="ARBA00012483"/>
    </source>
</evidence>
<keyword evidence="9 19" id="KW-0863">Zinc-finger</keyword>
<comment type="subcellular location">
    <subcellularLocation>
        <location evidence="2">Endomembrane system</location>
        <topology evidence="2">Multi-pass membrane protein</topology>
    </subcellularLocation>
</comment>
<keyword evidence="24" id="KW-1185">Reference proteome</keyword>
<dbReference type="InterPro" id="IPR013083">
    <property type="entry name" value="Znf_RING/FYVE/PHD"/>
</dbReference>
<feature type="transmembrane region" description="Helical" evidence="20">
    <location>
        <begin position="606"/>
        <end position="625"/>
    </location>
</feature>
<feature type="transmembrane region" description="Helical" evidence="20">
    <location>
        <begin position="637"/>
        <end position="655"/>
    </location>
</feature>
<evidence type="ECO:0000256" key="16">
    <source>
        <dbReference type="ARBA" id="ARBA00071072"/>
    </source>
</evidence>
<keyword evidence="13 20" id="KW-0472">Membrane</keyword>
<evidence type="ECO:0000256" key="21">
    <source>
        <dbReference type="SAM" id="SignalP"/>
    </source>
</evidence>
<dbReference type="PANTHER" id="PTHR22763:SF162">
    <property type="entry name" value="TRANSMEMBRANE E3 UBIQUITIN-PROTEIN LIGASE 1"/>
    <property type="match status" value="1"/>
</dbReference>
<comment type="subunit">
    <text evidence="15">Component of the DSC E3 ubiquitin ligase complex composed of dscA, dscB, dscC and dscD.</text>
</comment>
<evidence type="ECO:0000256" key="14">
    <source>
        <dbReference type="ARBA" id="ARBA00056116"/>
    </source>
</evidence>
<feature type="transmembrane region" description="Helical" evidence="20">
    <location>
        <begin position="667"/>
        <end position="687"/>
    </location>
</feature>
<feature type="signal peptide" evidence="21">
    <location>
        <begin position="1"/>
        <end position="28"/>
    </location>
</feature>
<reference evidence="23 24" key="1">
    <citation type="journal article" date="2018" name="IMA Fungus">
        <title>IMA Genome-F 9: Draft genome sequence of Annulohypoxylon stygium, Aspergillus mulundensis, Berkeleyomyces basicola (syn. Thielaviopsis basicola), Ceratocystis smalleyi, two Cercospora beticola strains, Coleophoma cylindrospora, Fusarium fracticaudum, Phialophora cf. hyalina, and Morchella septimelata.</title>
        <authorList>
            <person name="Wingfield B.D."/>
            <person name="Bills G.F."/>
            <person name="Dong Y."/>
            <person name="Huang W."/>
            <person name="Nel W.J."/>
            <person name="Swalarsk-Parry B.S."/>
            <person name="Vaghefi N."/>
            <person name="Wilken P.M."/>
            <person name="An Z."/>
            <person name="de Beer Z.W."/>
            <person name="De Vos L."/>
            <person name="Chen L."/>
            <person name="Duong T.A."/>
            <person name="Gao Y."/>
            <person name="Hammerbacher A."/>
            <person name="Kikkert J.R."/>
            <person name="Li Y."/>
            <person name="Li H."/>
            <person name="Li K."/>
            <person name="Li Q."/>
            <person name="Liu X."/>
            <person name="Ma X."/>
            <person name="Naidoo K."/>
            <person name="Pethybridge S.J."/>
            <person name="Sun J."/>
            <person name="Steenkamp E.T."/>
            <person name="van der Nest M.A."/>
            <person name="van Wyk S."/>
            <person name="Wingfield M.J."/>
            <person name="Xiong C."/>
            <person name="Yue Q."/>
            <person name="Zhang X."/>
        </authorList>
    </citation>
    <scope>NUCLEOTIDE SEQUENCE [LARGE SCALE GENOMIC DNA]</scope>
    <source>
        <strain evidence="23 24">BP6252</strain>
    </source>
</reference>
<feature type="transmembrane region" description="Helical" evidence="20">
    <location>
        <begin position="477"/>
        <end position="498"/>
    </location>
</feature>
<accession>A0A3D8SQQ9</accession>
<comment type="caution">
    <text evidence="23">The sequence shown here is derived from an EMBL/GenBank/DDBJ whole genome shotgun (WGS) entry which is preliminary data.</text>
</comment>
<dbReference type="GO" id="GO:0044695">
    <property type="term" value="C:Dsc E3 ubiquitin ligase complex"/>
    <property type="evidence" value="ECO:0007669"/>
    <property type="project" value="TreeGrafter"/>
</dbReference>
<feature type="domain" description="RING-type" evidence="22">
    <location>
        <begin position="780"/>
        <end position="841"/>
    </location>
</feature>
<evidence type="ECO:0000256" key="10">
    <source>
        <dbReference type="ARBA" id="ARBA00022786"/>
    </source>
</evidence>
<evidence type="ECO:0000256" key="11">
    <source>
        <dbReference type="ARBA" id="ARBA00022833"/>
    </source>
</evidence>
<evidence type="ECO:0000313" key="24">
    <source>
        <dbReference type="Proteomes" id="UP000256645"/>
    </source>
</evidence>
<organism evidence="23 24">
    <name type="scientific">Coleophoma cylindrospora</name>
    <dbReference type="NCBI Taxonomy" id="1849047"/>
    <lineage>
        <taxon>Eukaryota</taxon>
        <taxon>Fungi</taxon>
        <taxon>Dikarya</taxon>
        <taxon>Ascomycota</taxon>
        <taxon>Pezizomycotina</taxon>
        <taxon>Leotiomycetes</taxon>
        <taxon>Helotiales</taxon>
        <taxon>Dermateaceae</taxon>
        <taxon>Coleophoma</taxon>
    </lineage>
</organism>
<dbReference type="InterPro" id="IPR024766">
    <property type="entry name" value="Znf_RING_H2"/>
</dbReference>
<sequence length="847" mass="94157">MPPQQPPPQEYARVLLILIFLFYLYTSPDQQVGPAGFPSPRDYASERIARQKHALNVLNTTRWGDFEPRAQGYTPGRWLNLTGFREHDGYGWERLEGWRARCDAFSKRFRAVDAEGYTDLNGRVYENVTGIVQGKWVRYEGDLADPSAIRGRTFNLSEVAPGVDWAYRSEEDWTRNITGTEGKMMLRIDEKMGESLGLEEGAANEVRQVAATMTIQDESSSGDGWEMRVHGVHWPSQGLMLMTTTSEKFAGIFALPHLANSMENYKSAQKLLNRTLEQTVNRLEKSIWLDASNPWTSSPNSQSDAMFPAPHCEYIVYVQVHPINSQTLTSLETFPSDSRKDTTLVRQIEDELRFPTGAPLELVPRLQISTVISSPDCGFMLESKGPPKFAPSEGDHLLGLKQEVWLYQVRKWLLVFAGVVFAQILVLKIQMKEASTPSTIARISLFTAGIMVMADSLVFASFSLLSATAPSIFPSALLSSFAALLSVALGVRFTLALHKAQEPERRERERASAAMEAAIATANAATRPIPAPTPAVVITAAGADAPPAAAPPARSTEPAVIVPSDQDIDAEINAVANAASAVPRLPTTNPANTTVQPPAPRGLSEFAAVYGQFVLLLSFILFLTLSSLSWPIPYRTAYTHLLSFIYLSIWVPQIYRNVLRNCRKALLWKFVVGQSILRLLPFAYFYLREDNILFADTDWTAFTVLAGWVWVQVWILVAQEILGPRWGLPKNWTDEGWDYHPALREDNVEAGGLPIGLMQMDSPSHTHSSGDKENVRTVDCAICQQVLEVPVLAAGHVSETAGGVVGMLARRAYMVTPCRHIFHSHCLEGWMRFRLQCPICRENLPPL</sequence>
<dbReference type="SUPFAM" id="SSF57850">
    <property type="entry name" value="RING/U-box"/>
    <property type="match status" value="1"/>
</dbReference>
<dbReference type="PROSITE" id="PS50089">
    <property type="entry name" value="ZF_RING_2"/>
    <property type="match status" value="1"/>
</dbReference>
<dbReference type="UniPathway" id="UPA00143"/>
<keyword evidence="11" id="KW-0862">Zinc</keyword>
<dbReference type="GO" id="GO:0016567">
    <property type="term" value="P:protein ubiquitination"/>
    <property type="evidence" value="ECO:0007669"/>
    <property type="project" value="UniProtKB-UniPathway"/>
</dbReference>
<evidence type="ECO:0000256" key="6">
    <source>
        <dbReference type="ARBA" id="ARBA00022692"/>
    </source>
</evidence>
<evidence type="ECO:0000256" key="15">
    <source>
        <dbReference type="ARBA" id="ARBA00063126"/>
    </source>
</evidence>
<feature type="transmembrane region" description="Helical" evidence="20">
    <location>
        <begin position="443"/>
        <end position="465"/>
    </location>
</feature>
<evidence type="ECO:0000256" key="7">
    <source>
        <dbReference type="ARBA" id="ARBA00022723"/>
    </source>
</evidence>
<evidence type="ECO:0000256" key="12">
    <source>
        <dbReference type="ARBA" id="ARBA00022989"/>
    </source>
</evidence>
<dbReference type="PANTHER" id="PTHR22763">
    <property type="entry name" value="RING ZINC FINGER PROTEIN"/>
    <property type="match status" value="1"/>
</dbReference>
<dbReference type="FunFam" id="3.30.40.10:FF:000626">
    <property type="entry name" value="Transmembrane ubiquitin ligase 1"/>
    <property type="match status" value="1"/>
</dbReference>
<evidence type="ECO:0000256" key="1">
    <source>
        <dbReference type="ARBA" id="ARBA00000900"/>
    </source>
</evidence>
<evidence type="ECO:0000256" key="19">
    <source>
        <dbReference type="PROSITE-ProRule" id="PRU00175"/>
    </source>
</evidence>
<evidence type="ECO:0000256" key="18">
    <source>
        <dbReference type="ARBA" id="ARBA00082128"/>
    </source>
</evidence>
<evidence type="ECO:0000259" key="22">
    <source>
        <dbReference type="PROSITE" id="PS50089"/>
    </source>
</evidence>
<dbReference type="GO" id="GO:0043161">
    <property type="term" value="P:proteasome-mediated ubiquitin-dependent protein catabolic process"/>
    <property type="evidence" value="ECO:0007669"/>
    <property type="project" value="TreeGrafter"/>
</dbReference>
<evidence type="ECO:0000313" key="23">
    <source>
        <dbReference type="EMBL" id="RDW88521.1"/>
    </source>
</evidence>
<dbReference type="GO" id="GO:0012505">
    <property type="term" value="C:endomembrane system"/>
    <property type="evidence" value="ECO:0007669"/>
    <property type="project" value="UniProtKB-SubCell"/>
</dbReference>
<dbReference type="GO" id="GO:0008270">
    <property type="term" value="F:zinc ion binding"/>
    <property type="evidence" value="ECO:0007669"/>
    <property type="project" value="UniProtKB-KW"/>
</dbReference>
<dbReference type="GO" id="GO:0061630">
    <property type="term" value="F:ubiquitin protein ligase activity"/>
    <property type="evidence" value="ECO:0007669"/>
    <property type="project" value="UniProtKB-EC"/>
</dbReference>
<proteinExistence type="predicted"/>
<evidence type="ECO:0000256" key="17">
    <source>
        <dbReference type="ARBA" id="ARBA00077885"/>
    </source>
</evidence>
<dbReference type="Gene3D" id="3.30.40.10">
    <property type="entry name" value="Zinc/RING finger domain, C3HC4 (zinc finger)"/>
    <property type="match status" value="1"/>
</dbReference>
<dbReference type="OrthoDB" id="9984778at2759"/>
<dbReference type="AlphaFoldDB" id="A0A3D8SQQ9"/>
<keyword evidence="5" id="KW-0808">Transferase</keyword>
<keyword evidence="12 20" id="KW-1133">Transmembrane helix</keyword>
<dbReference type="Proteomes" id="UP000256645">
    <property type="component" value="Unassembled WGS sequence"/>
</dbReference>
<evidence type="ECO:0000256" key="2">
    <source>
        <dbReference type="ARBA" id="ARBA00004127"/>
    </source>
</evidence>
<name>A0A3D8SQQ9_9HELO</name>
<dbReference type="EC" id="2.3.2.27" evidence="4"/>
<comment type="function">
    <text evidence="14">Catalytic component of the DSC E3 ubiquitin ligase complex which is required for the srbA transcriptional activator proteolytic cleavage to release the soluble transcription factor from the membrane in low oxygen or sterol conditions. Required for growth during hypoxia and triazole drug susceptibility, as well as for virulence in a murine model of invasive pulmonary aspergillosis (IPA).</text>
</comment>
<keyword evidence="7" id="KW-0479">Metal-binding</keyword>
<dbReference type="InterPro" id="IPR001841">
    <property type="entry name" value="Znf_RING"/>
</dbReference>
<evidence type="ECO:0000256" key="13">
    <source>
        <dbReference type="ARBA" id="ARBA00023136"/>
    </source>
</evidence>
<feature type="transmembrane region" description="Helical" evidence="20">
    <location>
        <begin position="412"/>
        <end position="431"/>
    </location>
</feature>
<keyword evidence="6 20" id="KW-0812">Transmembrane</keyword>
<evidence type="ECO:0000256" key="5">
    <source>
        <dbReference type="ARBA" id="ARBA00022679"/>
    </source>
</evidence>
<evidence type="ECO:0000256" key="8">
    <source>
        <dbReference type="ARBA" id="ARBA00022729"/>
    </source>
</evidence>
<keyword evidence="10" id="KW-0833">Ubl conjugation pathway</keyword>
<gene>
    <name evidence="23" type="ORF">BP6252_00553</name>
</gene>
<feature type="chain" id="PRO_5017706804" description="DSC E3 ubiquitin ligase complex subunit A" evidence="21">
    <location>
        <begin position="29"/>
        <end position="847"/>
    </location>
</feature>
<dbReference type="Pfam" id="PF11145">
    <property type="entry name" value="DUF2921"/>
    <property type="match status" value="1"/>
</dbReference>
<dbReference type="Pfam" id="PF12678">
    <property type="entry name" value="zf-rbx1"/>
    <property type="match status" value="1"/>
</dbReference>
<dbReference type="EMBL" id="PDLM01000001">
    <property type="protein sequence ID" value="RDW88521.1"/>
    <property type="molecule type" value="Genomic_DNA"/>
</dbReference>
<dbReference type="STRING" id="1849047.A0A3D8SQQ9"/>
<protein>
    <recommendedName>
        <fullName evidence="16">DSC E3 ubiquitin ligase complex subunit A</fullName>
        <ecNumber evidence="4">2.3.2.27</ecNumber>
    </recommendedName>
    <alternativeName>
        <fullName evidence="17">Defective for SREBP cleavage protein A</fullName>
    </alternativeName>
    <alternativeName>
        <fullName evidence="18">RING-type E3 ubiquitin transferase dscA</fullName>
    </alternativeName>
</protein>
<comment type="pathway">
    <text evidence="3">Protein modification; protein ubiquitination.</text>
</comment>
<evidence type="ECO:0000256" key="20">
    <source>
        <dbReference type="SAM" id="Phobius"/>
    </source>
</evidence>
<dbReference type="SMART" id="SM00184">
    <property type="entry name" value="RING"/>
    <property type="match status" value="1"/>
</dbReference>
<feature type="transmembrane region" description="Helical" evidence="20">
    <location>
        <begin position="699"/>
        <end position="717"/>
    </location>
</feature>
<dbReference type="InterPro" id="IPR050731">
    <property type="entry name" value="HRD1_E3_ubiq-ligases"/>
</dbReference>
<evidence type="ECO:0000256" key="9">
    <source>
        <dbReference type="ARBA" id="ARBA00022771"/>
    </source>
</evidence>